<comment type="caution">
    <text evidence="4">The sequence shown here is derived from an EMBL/GenBank/DDBJ whole genome shotgun (WGS) entry which is preliminary data.</text>
</comment>
<dbReference type="SUPFAM" id="SSF55729">
    <property type="entry name" value="Acyl-CoA N-acyltransferases (Nat)"/>
    <property type="match status" value="1"/>
</dbReference>
<keyword evidence="2" id="KW-0012">Acyltransferase</keyword>
<dbReference type="Pfam" id="PF00583">
    <property type="entry name" value="Acetyltransf_1"/>
    <property type="match status" value="1"/>
</dbReference>
<dbReference type="PANTHER" id="PTHR43420">
    <property type="entry name" value="ACETYLTRANSFERASE"/>
    <property type="match status" value="1"/>
</dbReference>
<feature type="domain" description="N-acetyltransferase" evidence="3">
    <location>
        <begin position="1"/>
        <end position="147"/>
    </location>
</feature>
<name>A0ABQ3E3Y8_9HYPH</name>
<dbReference type="RefSeq" id="WP_189435482.1">
    <property type="nucleotide sequence ID" value="NZ_BMXE01000001.1"/>
</dbReference>
<dbReference type="InterPro" id="IPR016181">
    <property type="entry name" value="Acyl_CoA_acyltransferase"/>
</dbReference>
<protein>
    <recommendedName>
        <fullName evidence="3">N-acetyltransferase domain-containing protein</fullName>
    </recommendedName>
</protein>
<proteinExistence type="predicted"/>
<evidence type="ECO:0000259" key="3">
    <source>
        <dbReference type="PROSITE" id="PS51186"/>
    </source>
</evidence>
<evidence type="ECO:0000256" key="1">
    <source>
        <dbReference type="ARBA" id="ARBA00022679"/>
    </source>
</evidence>
<evidence type="ECO:0000313" key="4">
    <source>
        <dbReference type="EMBL" id="GHB22650.1"/>
    </source>
</evidence>
<gene>
    <name evidence="4" type="ORF">GCM10007094_08550</name>
</gene>
<reference evidence="5" key="1">
    <citation type="journal article" date="2019" name="Int. J. Syst. Evol. Microbiol.">
        <title>The Global Catalogue of Microorganisms (GCM) 10K type strain sequencing project: providing services to taxonomists for standard genome sequencing and annotation.</title>
        <authorList>
            <consortium name="The Broad Institute Genomics Platform"/>
            <consortium name="The Broad Institute Genome Sequencing Center for Infectious Disease"/>
            <person name="Wu L."/>
            <person name="Ma J."/>
        </authorList>
    </citation>
    <scope>NUCLEOTIDE SEQUENCE [LARGE SCALE GENOMIC DNA]</scope>
    <source>
        <strain evidence="5">KCTC 12861</strain>
    </source>
</reference>
<sequence>MTIRPYCDKDFPVILDIYAACKLDELRYEESSFQLLPLDQDPRRLTGFRTSTVLIYEQDQILGYAAYDGSEITALFVHPNGRGAGIGQTLLRDMLDRIEGEVVLYVAKSNHPAKRLYERHGFAVTGEFTTDYNGTPVQANEMLRKLPK</sequence>
<evidence type="ECO:0000313" key="5">
    <source>
        <dbReference type="Proteomes" id="UP000637980"/>
    </source>
</evidence>
<dbReference type="InterPro" id="IPR050680">
    <property type="entry name" value="YpeA/RimI_acetyltransf"/>
</dbReference>
<dbReference type="InterPro" id="IPR000182">
    <property type="entry name" value="GNAT_dom"/>
</dbReference>
<accession>A0ABQ3E3Y8</accession>
<evidence type="ECO:0000256" key="2">
    <source>
        <dbReference type="ARBA" id="ARBA00023315"/>
    </source>
</evidence>
<organism evidence="4 5">
    <name type="scientific">Pseudovibrio japonicus</name>
    <dbReference type="NCBI Taxonomy" id="366534"/>
    <lineage>
        <taxon>Bacteria</taxon>
        <taxon>Pseudomonadati</taxon>
        <taxon>Pseudomonadota</taxon>
        <taxon>Alphaproteobacteria</taxon>
        <taxon>Hyphomicrobiales</taxon>
        <taxon>Stappiaceae</taxon>
        <taxon>Pseudovibrio</taxon>
    </lineage>
</organism>
<keyword evidence="1" id="KW-0808">Transferase</keyword>
<dbReference type="PROSITE" id="PS51186">
    <property type="entry name" value="GNAT"/>
    <property type="match status" value="1"/>
</dbReference>
<keyword evidence="5" id="KW-1185">Reference proteome</keyword>
<dbReference type="CDD" id="cd04301">
    <property type="entry name" value="NAT_SF"/>
    <property type="match status" value="1"/>
</dbReference>
<dbReference type="EMBL" id="BMXE01000001">
    <property type="protein sequence ID" value="GHB22650.1"/>
    <property type="molecule type" value="Genomic_DNA"/>
</dbReference>
<dbReference type="Gene3D" id="3.40.630.30">
    <property type="match status" value="1"/>
</dbReference>
<dbReference type="Proteomes" id="UP000637980">
    <property type="component" value="Unassembled WGS sequence"/>
</dbReference>